<dbReference type="EMBL" id="JBBYXI010000003">
    <property type="protein sequence ID" value="MEN3931128.1"/>
    <property type="molecule type" value="Genomic_DNA"/>
</dbReference>
<dbReference type="PRINTS" id="PR00111">
    <property type="entry name" value="ABHYDROLASE"/>
</dbReference>
<dbReference type="Pfam" id="PF00561">
    <property type="entry name" value="Abhydrolase_1"/>
    <property type="match status" value="1"/>
</dbReference>
<comment type="caution">
    <text evidence="2">The sequence shown here is derived from an EMBL/GenBank/DDBJ whole genome shotgun (WGS) entry which is preliminary data.</text>
</comment>
<gene>
    <name evidence="2" type="ORF">WJT86_08665</name>
</gene>
<protein>
    <submittedName>
        <fullName evidence="2">Alpha/beta hydrolase</fullName>
    </submittedName>
</protein>
<keyword evidence="2" id="KW-0378">Hydrolase</keyword>
<proteinExistence type="predicted"/>
<dbReference type="PANTHER" id="PTHR43689:SF8">
    <property type="entry name" value="ALPHA_BETA-HYDROLASES SUPERFAMILY PROTEIN"/>
    <property type="match status" value="1"/>
</dbReference>
<name>A0ABV0BJK0_9HYPH</name>
<sequence>MPFTISAAGKIKDTFVETDKGKLFVRIWGDADNLETRAPIILLHDSLGSVELWRDFPAALSAATKRTVIAYDRLGFGNSDPRSDYLDLDFISKETVEGIAALRQHLQLSQIILFGHSVGGGMAVSAAAAMPDRVVAVITESAQAFVEDRTVEGIKDAQLAFEIPEQVERLAKYHGTKARWVLDAWVKSWLSPEFASWTLEPAITAVRCPVFAIHGDFDEYGSLIHPEKISSSPLCQGEMEIFHECGHLPHRERPEAVLRVVSSFLERRLGA</sequence>
<dbReference type="Gene3D" id="3.40.50.1820">
    <property type="entry name" value="alpha/beta hydrolase"/>
    <property type="match status" value="1"/>
</dbReference>
<dbReference type="SUPFAM" id="SSF53474">
    <property type="entry name" value="alpha/beta-Hydrolases"/>
    <property type="match status" value="1"/>
</dbReference>
<accession>A0ABV0BJK0</accession>
<dbReference type="PANTHER" id="PTHR43689">
    <property type="entry name" value="HYDROLASE"/>
    <property type="match status" value="1"/>
</dbReference>
<dbReference type="InterPro" id="IPR029058">
    <property type="entry name" value="AB_hydrolase_fold"/>
</dbReference>
<evidence type="ECO:0000313" key="2">
    <source>
        <dbReference type="EMBL" id="MEN3931128.1"/>
    </source>
</evidence>
<reference evidence="2 3" key="1">
    <citation type="submission" date="2024-04" db="EMBL/GenBank/DDBJ databases">
        <title>A novel species isolated from cricket.</title>
        <authorList>
            <person name="Wang H.-C."/>
        </authorList>
    </citation>
    <scope>NUCLEOTIDE SEQUENCE [LARGE SCALE GENOMIC DNA]</scope>
    <source>
        <strain evidence="2 3">WL0021</strain>
    </source>
</reference>
<feature type="domain" description="AB hydrolase-1" evidence="1">
    <location>
        <begin position="39"/>
        <end position="150"/>
    </location>
</feature>
<organism evidence="2 3">
    <name type="scientific">Hohaiivirga grylli</name>
    <dbReference type="NCBI Taxonomy" id="3133970"/>
    <lineage>
        <taxon>Bacteria</taxon>
        <taxon>Pseudomonadati</taxon>
        <taxon>Pseudomonadota</taxon>
        <taxon>Alphaproteobacteria</taxon>
        <taxon>Hyphomicrobiales</taxon>
        <taxon>Methylobacteriaceae</taxon>
        <taxon>Hohaiivirga</taxon>
    </lineage>
</organism>
<dbReference type="RefSeq" id="WP_346337167.1">
    <property type="nucleotide sequence ID" value="NZ_JBBYXI010000003.1"/>
</dbReference>
<dbReference type="Proteomes" id="UP001418637">
    <property type="component" value="Unassembled WGS sequence"/>
</dbReference>
<dbReference type="GO" id="GO:0016787">
    <property type="term" value="F:hydrolase activity"/>
    <property type="evidence" value="ECO:0007669"/>
    <property type="project" value="UniProtKB-KW"/>
</dbReference>
<evidence type="ECO:0000313" key="3">
    <source>
        <dbReference type="Proteomes" id="UP001418637"/>
    </source>
</evidence>
<keyword evidence="3" id="KW-1185">Reference proteome</keyword>
<dbReference type="InterPro" id="IPR000073">
    <property type="entry name" value="AB_hydrolase_1"/>
</dbReference>
<evidence type="ECO:0000259" key="1">
    <source>
        <dbReference type="Pfam" id="PF00561"/>
    </source>
</evidence>